<sequence length="271" mass="30573">MVRSPERGDGHDDYDGYDNEDRAMSPVDRETDTKSSSSSSKPAGMSDEDWKNRGNSLHVAGFSLKLKDEELKDKFTSFGKILECVVMVDPNTKISRGFGFITFGSADEADEAIRIMDGSKIDGNVIKVSKSKRSKPRDSTPGEYMGSDRRKRMAPRPYNPYPYPYPTKYPPYPPPYGGVGGYYGYGSYPYQYPTATTGYGGGGGGGSGKSSYDQGRYSPYMRVDSSSRYDRSTRDYDRSDRDRSDRDRDRGSDRDRSDRDRDRDHTRGRYD</sequence>
<gene>
    <name evidence="5" type="ORF">PPL_07422</name>
</gene>
<feature type="domain" description="RRM" evidence="4">
    <location>
        <begin position="55"/>
        <end position="133"/>
    </location>
</feature>
<feature type="compositionally biased region" description="Gly residues" evidence="3">
    <location>
        <begin position="198"/>
        <end position="208"/>
    </location>
</feature>
<dbReference type="PANTHER" id="PTHR48027">
    <property type="entry name" value="HETEROGENEOUS NUCLEAR RIBONUCLEOPROTEIN 87F-RELATED"/>
    <property type="match status" value="1"/>
</dbReference>
<dbReference type="Proteomes" id="UP000001396">
    <property type="component" value="Unassembled WGS sequence"/>
</dbReference>
<dbReference type="AlphaFoldDB" id="D3BFX1"/>
<dbReference type="InterPro" id="IPR052462">
    <property type="entry name" value="SLIRP/GR-RBP-like"/>
</dbReference>
<organism evidence="5 6">
    <name type="scientific">Heterostelium pallidum (strain ATCC 26659 / Pp 5 / PN500)</name>
    <name type="common">Cellular slime mold</name>
    <name type="synonym">Polysphondylium pallidum</name>
    <dbReference type="NCBI Taxonomy" id="670386"/>
    <lineage>
        <taxon>Eukaryota</taxon>
        <taxon>Amoebozoa</taxon>
        <taxon>Evosea</taxon>
        <taxon>Eumycetozoa</taxon>
        <taxon>Dictyostelia</taxon>
        <taxon>Acytosteliales</taxon>
        <taxon>Acytosteliaceae</taxon>
        <taxon>Heterostelium</taxon>
    </lineage>
</organism>
<evidence type="ECO:0000313" key="5">
    <source>
        <dbReference type="EMBL" id="EFA79731.1"/>
    </source>
</evidence>
<evidence type="ECO:0000259" key="4">
    <source>
        <dbReference type="PROSITE" id="PS50102"/>
    </source>
</evidence>
<feature type="compositionally biased region" description="Pro residues" evidence="3">
    <location>
        <begin position="157"/>
        <end position="176"/>
    </location>
</feature>
<feature type="compositionally biased region" description="Basic and acidic residues" evidence="3">
    <location>
        <begin position="225"/>
        <end position="271"/>
    </location>
</feature>
<evidence type="ECO:0000256" key="2">
    <source>
        <dbReference type="PROSITE-ProRule" id="PRU00176"/>
    </source>
</evidence>
<feature type="region of interest" description="Disordered" evidence="3">
    <location>
        <begin position="1"/>
        <end position="54"/>
    </location>
</feature>
<dbReference type="EMBL" id="ADBJ01000032">
    <property type="protein sequence ID" value="EFA79731.1"/>
    <property type="molecule type" value="Genomic_DNA"/>
</dbReference>
<dbReference type="STRING" id="670386.D3BFX1"/>
<protein>
    <submittedName>
        <fullName evidence="5">RNA-binding region RNP-1 domain-containing protein</fullName>
    </submittedName>
</protein>
<keyword evidence="1 2" id="KW-0694">RNA-binding</keyword>
<dbReference type="GO" id="GO:0003723">
    <property type="term" value="F:RNA binding"/>
    <property type="evidence" value="ECO:0007669"/>
    <property type="project" value="UniProtKB-UniRule"/>
</dbReference>
<dbReference type="Gene3D" id="3.30.70.330">
    <property type="match status" value="1"/>
</dbReference>
<dbReference type="InterPro" id="IPR000504">
    <property type="entry name" value="RRM_dom"/>
</dbReference>
<evidence type="ECO:0000256" key="1">
    <source>
        <dbReference type="ARBA" id="ARBA00022884"/>
    </source>
</evidence>
<dbReference type="OMA" id="YKGVQNM"/>
<feature type="region of interest" description="Disordered" evidence="3">
    <location>
        <begin position="193"/>
        <end position="271"/>
    </location>
</feature>
<name>D3BFX1_HETP5</name>
<dbReference type="PROSITE" id="PS50102">
    <property type="entry name" value="RRM"/>
    <property type="match status" value="1"/>
</dbReference>
<accession>D3BFX1</accession>
<dbReference type="InterPro" id="IPR035979">
    <property type="entry name" value="RBD_domain_sf"/>
</dbReference>
<comment type="caution">
    <text evidence="5">The sequence shown here is derived from an EMBL/GenBank/DDBJ whole genome shotgun (WGS) entry which is preliminary data.</text>
</comment>
<feature type="compositionally biased region" description="Basic and acidic residues" evidence="3">
    <location>
        <begin position="1"/>
        <end position="33"/>
    </location>
</feature>
<dbReference type="SMART" id="SM00360">
    <property type="entry name" value="RRM"/>
    <property type="match status" value="1"/>
</dbReference>
<reference evidence="5 6" key="1">
    <citation type="journal article" date="2011" name="Genome Res.">
        <title>Phylogeny-wide analysis of social amoeba genomes highlights ancient origins for complex intercellular communication.</title>
        <authorList>
            <person name="Heidel A.J."/>
            <person name="Lawal H.M."/>
            <person name="Felder M."/>
            <person name="Schilde C."/>
            <person name="Helps N.R."/>
            <person name="Tunggal B."/>
            <person name="Rivero F."/>
            <person name="John U."/>
            <person name="Schleicher M."/>
            <person name="Eichinger L."/>
            <person name="Platzer M."/>
            <person name="Noegel A.A."/>
            <person name="Schaap P."/>
            <person name="Gloeckner G."/>
        </authorList>
    </citation>
    <scope>NUCLEOTIDE SEQUENCE [LARGE SCALE GENOMIC DNA]</scope>
    <source>
        <strain evidence="6">ATCC 26659 / Pp 5 / PN500</strain>
    </source>
</reference>
<keyword evidence="6" id="KW-1185">Reference proteome</keyword>
<feature type="region of interest" description="Disordered" evidence="3">
    <location>
        <begin position="129"/>
        <end position="180"/>
    </location>
</feature>
<dbReference type="GeneID" id="31362903"/>
<dbReference type="SUPFAM" id="SSF54928">
    <property type="entry name" value="RNA-binding domain, RBD"/>
    <property type="match status" value="1"/>
</dbReference>
<dbReference type="InParanoid" id="D3BFX1"/>
<dbReference type="CDD" id="cd00590">
    <property type="entry name" value="RRM_SF"/>
    <property type="match status" value="1"/>
</dbReference>
<evidence type="ECO:0000256" key="3">
    <source>
        <dbReference type="SAM" id="MobiDB-lite"/>
    </source>
</evidence>
<dbReference type="RefSeq" id="XP_020431852.1">
    <property type="nucleotide sequence ID" value="XM_020578257.1"/>
</dbReference>
<proteinExistence type="predicted"/>
<evidence type="ECO:0000313" key="6">
    <source>
        <dbReference type="Proteomes" id="UP000001396"/>
    </source>
</evidence>
<dbReference type="InterPro" id="IPR012677">
    <property type="entry name" value="Nucleotide-bd_a/b_plait_sf"/>
</dbReference>
<dbReference type="Pfam" id="PF00076">
    <property type="entry name" value="RRM_1"/>
    <property type="match status" value="1"/>
</dbReference>